<dbReference type="NCBIfam" id="TIGR00594">
    <property type="entry name" value="polc"/>
    <property type="match status" value="1"/>
</dbReference>
<evidence type="ECO:0000256" key="5">
    <source>
        <dbReference type="ARBA" id="ARBA00022490"/>
    </source>
</evidence>
<evidence type="ECO:0000256" key="3">
    <source>
        <dbReference type="ARBA" id="ARBA00012417"/>
    </source>
</evidence>
<evidence type="ECO:0000256" key="14">
    <source>
        <dbReference type="SAM" id="MobiDB-lite"/>
    </source>
</evidence>
<comment type="subcellular location">
    <subcellularLocation>
        <location evidence="1 13">Cytoplasm</location>
    </subcellularLocation>
</comment>
<sequence length="1140" mass="127251">MPDKPLTPDRRTLARREGDPFRGNPRADFVELGLMSCFSFLRGASDAVDLVLTALHQGHDALGIADVNTLAGVVRLHTEAKTARLRPVIGCRIETVEGHAFLAYPEDRAAYGRLSALLSTGKMATLSGDWQDKGACEIDLAMLAAHATGIQLILCPPDRIDSAFEKQVARLAGQLPTMRHLAASFLYRGDDVARINRLDALARQHDLSILATNAVLYHAPERRPLQDVMTCIREKTTIDKAGLLLLANAERHLKSPAEMVRLFARWPHAIAATRQVADACTFSLDELRYEYPDEPIPRDRTPDEQLERLAWEGAARRYPGGVPEKVKGLIERELALIAKLDIARYFLTIKDIIDFARSCDPPILCQGRGSAANSAVCYCLEITAVDPDEYELLFDRFISEERKEPPDIDVDFEHERREEVIQYIYRRYGRHRAGLCATVIHYRPRMAIREVGKVMGLSEDTTSALARTVWGSYGKEIAEKHAAEAGLDMADPQLRRVLRLTEQMIGMPRHLSQHVGGFILTQGPLTETVPVGNGAMPDRSFIEWDKDDIEALGILKIDVLALGMLTCLQKGLDLLREHHGRDIDLATVPREDPRVYDMLVKGDSLGVFQVESRAQMNMLPRLKPRKFYDLVIEVAIVRPGPIQGDMVHPYLKRRRGAEPVVIPKPGPEHGPPDELSSILGRTLGVPIFQEQAMKIALDAANFSSREANQLRKAMATFRSRGMVDELQDKMVGRMIERGYDPDFAARCFQQIRGFGEYGFPESHAASFAHLVYISSWMKCHYPAAFACALLNSQPMGFYAPAQIVRDAQEHGVEVRAIDVNHSDWDNRLETGSGEQPPLRLGLRQVDGLSEVAAARLVAARAEQGPYESVAMLQERAGLTPAVIQRLAAADAFRSMGLDRRQALWDARALKPALDLPLFAAADARDEGRERAAHQLPEMALGEHVVADYQTTRLSLKAHPLSFLRPDLDARGFTASADLRKRNFRQSVKVAGVVLIRQRPGSAKGVCFITLEDETGVVNLVIWPDVMEKYRKVIMGARLMEVTGRIEMDDEVLHVIVTRLEDATHRLSELSEDLLDPRMSRADHVTRPLRTMSEVKHKVPVIPDAANADCPPRQPKRTLARPAATGHPRNARILPRSRDFH</sequence>
<keyword evidence="10 13" id="KW-0239">DNA-directed DNA polymerase</keyword>
<dbReference type="AlphaFoldDB" id="A0A839YWW6"/>
<dbReference type="NCBIfam" id="NF004225">
    <property type="entry name" value="PRK05672.1"/>
    <property type="match status" value="1"/>
</dbReference>
<evidence type="ECO:0000256" key="11">
    <source>
        <dbReference type="ARBA" id="ARBA00023204"/>
    </source>
</evidence>
<dbReference type="CDD" id="cd07434">
    <property type="entry name" value="PHP_PolIIIA_DnaE2"/>
    <property type="match status" value="1"/>
</dbReference>
<dbReference type="GO" id="GO:0008408">
    <property type="term" value="F:3'-5' exonuclease activity"/>
    <property type="evidence" value="ECO:0007669"/>
    <property type="project" value="InterPro"/>
</dbReference>
<evidence type="ECO:0000256" key="4">
    <source>
        <dbReference type="ARBA" id="ARBA00017273"/>
    </source>
</evidence>
<dbReference type="InterPro" id="IPR023073">
    <property type="entry name" value="DnaE2"/>
</dbReference>
<evidence type="ECO:0000256" key="12">
    <source>
        <dbReference type="ARBA" id="ARBA00049244"/>
    </source>
</evidence>
<evidence type="ECO:0000256" key="2">
    <source>
        <dbReference type="ARBA" id="ARBA00007391"/>
    </source>
</evidence>
<comment type="caution">
    <text evidence="16">The sequence shown here is derived from an EMBL/GenBank/DDBJ whole genome shotgun (WGS) entry which is preliminary data.</text>
</comment>
<evidence type="ECO:0000256" key="9">
    <source>
        <dbReference type="ARBA" id="ARBA00022763"/>
    </source>
</evidence>
<evidence type="ECO:0000256" key="7">
    <source>
        <dbReference type="ARBA" id="ARBA00022695"/>
    </source>
</evidence>
<dbReference type="InterPro" id="IPR012340">
    <property type="entry name" value="NA-bd_OB-fold"/>
</dbReference>
<dbReference type="CDD" id="cd04485">
    <property type="entry name" value="DnaE_OBF"/>
    <property type="match status" value="1"/>
</dbReference>
<dbReference type="GO" id="GO:0006260">
    <property type="term" value="P:DNA replication"/>
    <property type="evidence" value="ECO:0007669"/>
    <property type="project" value="UniProtKB-KW"/>
</dbReference>
<dbReference type="InterPro" id="IPR029460">
    <property type="entry name" value="DNAPol_HHH"/>
</dbReference>
<dbReference type="Gene3D" id="2.40.50.140">
    <property type="entry name" value="Nucleic acid-binding proteins"/>
    <property type="match status" value="1"/>
</dbReference>
<feature type="region of interest" description="Disordered" evidence="14">
    <location>
        <begin position="1102"/>
        <end position="1140"/>
    </location>
</feature>
<dbReference type="PANTHER" id="PTHR32294:SF4">
    <property type="entry name" value="ERROR-PRONE DNA POLYMERASE"/>
    <property type="match status" value="1"/>
</dbReference>
<evidence type="ECO:0000256" key="6">
    <source>
        <dbReference type="ARBA" id="ARBA00022679"/>
    </source>
</evidence>
<dbReference type="GO" id="GO:0003887">
    <property type="term" value="F:DNA-directed DNA polymerase activity"/>
    <property type="evidence" value="ECO:0007669"/>
    <property type="project" value="UniProtKB-UniRule"/>
</dbReference>
<dbReference type="GO" id="GO:0003676">
    <property type="term" value="F:nucleic acid binding"/>
    <property type="evidence" value="ECO:0007669"/>
    <property type="project" value="InterPro"/>
</dbReference>
<dbReference type="Pfam" id="PF14579">
    <property type="entry name" value="HHH_6"/>
    <property type="match status" value="1"/>
</dbReference>
<dbReference type="InterPro" id="IPR011708">
    <property type="entry name" value="DNA_pol3_alpha_NTPase_dom"/>
</dbReference>
<protein>
    <recommendedName>
        <fullName evidence="4 13">Error-prone DNA polymerase</fullName>
        <ecNumber evidence="3 13">2.7.7.7</ecNumber>
    </recommendedName>
</protein>
<dbReference type="EMBL" id="JACICF010000001">
    <property type="protein sequence ID" value="MBB3763526.1"/>
    <property type="molecule type" value="Genomic_DNA"/>
</dbReference>
<feature type="domain" description="Polymerase/histidinol phosphatase N-terminal" evidence="15">
    <location>
        <begin position="30"/>
        <end position="97"/>
    </location>
</feature>
<keyword evidence="11 13" id="KW-0234">DNA repair</keyword>
<accession>A0A839YWW6</accession>
<dbReference type="Gene3D" id="3.20.20.140">
    <property type="entry name" value="Metal-dependent hydrolases"/>
    <property type="match status" value="1"/>
</dbReference>
<name>A0A839YWW6_9SPHN</name>
<dbReference type="InterPro" id="IPR004013">
    <property type="entry name" value="PHP_dom"/>
</dbReference>
<dbReference type="Pfam" id="PF07733">
    <property type="entry name" value="DNA_pol3_alpha"/>
    <property type="match status" value="1"/>
</dbReference>
<dbReference type="Gene3D" id="1.10.150.870">
    <property type="match status" value="1"/>
</dbReference>
<dbReference type="PANTHER" id="PTHR32294">
    <property type="entry name" value="DNA POLYMERASE III SUBUNIT ALPHA"/>
    <property type="match status" value="1"/>
</dbReference>
<dbReference type="GO" id="GO:0005737">
    <property type="term" value="C:cytoplasm"/>
    <property type="evidence" value="ECO:0007669"/>
    <property type="project" value="UniProtKB-SubCell"/>
</dbReference>
<organism evidence="16 17">
    <name type="scientific">Sphingomicrobium lutaoense</name>
    <dbReference type="NCBI Taxonomy" id="515949"/>
    <lineage>
        <taxon>Bacteria</taxon>
        <taxon>Pseudomonadati</taxon>
        <taxon>Pseudomonadota</taxon>
        <taxon>Alphaproteobacteria</taxon>
        <taxon>Sphingomonadales</taxon>
        <taxon>Sphingomonadaceae</taxon>
        <taxon>Sphingomicrobium</taxon>
    </lineage>
</organism>
<dbReference type="Pfam" id="PF01336">
    <property type="entry name" value="tRNA_anti-codon"/>
    <property type="match status" value="1"/>
</dbReference>
<comment type="catalytic activity">
    <reaction evidence="12 13">
        <text>DNA(n) + a 2'-deoxyribonucleoside 5'-triphosphate = DNA(n+1) + diphosphate</text>
        <dbReference type="Rhea" id="RHEA:22508"/>
        <dbReference type="Rhea" id="RHEA-COMP:17339"/>
        <dbReference type="Rhea" id="RHEA-COMP:17340"/>
        <dbReference type="ChEBI" id="CHEBI:33019"/>
        <dbReference type="ChEBI" id="CHEBI:61560"/>
        <dbReference type="ChEBI" id="CHEBI:173112"/>
        <dbReference type="EC" id="2.7.7.7"/>
    </reaction>
</comment>
<gene>
    <name evidence="13" type="primary">dnaE2</name>
    <name evidence="16" type="ORF">FHS50_000549</name>
</gene>
<dbReference type="Pfam" id="PF02811">
    <property type="entry name" value="PHP"/>
    <property type="match status" value="1"/>
</dbReference>
<comment type="similarity">
    <text evidence="2 13">Belongs to the DNA polymerase type-C family. DnaE2 subfamily.</text>
</comment>
<keyword evidence="9 13" id="KW-0227">DNA damage</keyword>
<keyword evidence="6 13" id="KW-0808">Transferase</keyword>
<dbReference type="InterPro" id="IPR003141">
    <property type="entry name" value="Pol/His_phosphatase_N"/>
</dbReference>
<dbReference type="SMART" id="SM00481">
    <property type="entry name" value="POLIIIAc"/>
    <property type="match status" value="1"/>
</dbReference>
<dbReference type="HAMAP" id="MF_01902">
    <property type="entry name" value="DNApol_error_prone"/>
    <property type="match status" value="1"/>
</dbReference>
<dbReference type="Proteomes" id="UP000578569">
    <property type="component" value="Unassembled WGS sequence"/>
</dbReference>
<dbReference type="InterPro" id="IPR004805">
    <property type="entry name" value="DnaE2/DnaE/PolC"/>
</dbReference>
<dbReference type="EC" id="2.7.7.7" evidence="3 13"/>
<comment type="function">
    <text evidence="13">DNA polymerase involved in damage-induced mutagenesis and translesion synthesis (TLS). It is not the major replicative DNA polymerase.</text>
</comment>
<evidence type="ECO:0000256" key="10">
    <source>
        <dbReference type="ARBA" id="ARBA00022932"/>
    </source>
</evidence>
<evidence type="ECO:0000256" key="8">
    <source>
        <dbReference type="ARBA" id="ARBA00022705"/>
    </source>
</evidence>
<keyword evidence="8 13" id="KW-0235">DNA replication</keyword>
<dbReference type="InterPro" id="IPR004365">
    <property type="entry name" value="NA-bd_OB_tRNA"/>
</dbReference>
<dbReference type="InterPro" id="IPR040982">
    <property type="entry name" value="DNA_pol3_finger"/>
</dbReference>
<keyword evidence="17" id="KW-1185">Reference proteome</keyword>
<dbReference type="RefSeq" id="WP_183932863.1">
    <property type="nucleotide sequence ID" value="NZ_JACICF010000001.1"/>
</dbReference>
<dbReference type="GO" id="GO:0006281">
    <property type="term" value="P:DNA repair"/>
    <property type="evidence" value="ECO:0007669"/>
    <property type="project" value="UniProtKB-UniRule"/>
</dbReference>
<keyword evidence="5 13" id="KW-0963">Cytoplasm</keyword>
<proteinExistence type="inferred from homology"/>
<evidence type="ECO:0000259" key="15">
    <source>
        <dbReference type="SMART" id="SM00481"/>
    </source>
</evidence>
<evidence type="ECO:0000256" key="1">
    <source>
        <dbReference type="ARBA" id="ARBA00004496"/>
    </source>
</evidence>
<feature type="region of interest" description="Disordered" evidence="14">
    <location>
        <begin position="1"/>
        <end position="20"/>
    </location>
</feature>
<evidence type="ECO:0000313" key="17">
    <source>
        <dbReference type="Proteomes" id="UP000578569"/>
    </source>
</evidence>
<reference evidence="16 17" key="1">
    <citation type="submission" date="2020-08" db="EMBL/GenBank/DDBJ databases">
        <title>Genomic Encyclopedia of Type Strains, Phase IV (KMG-IV): sequencing the most valuable type-strain genomes for metagenomic binning, comparative biology and taxonomic classification.</title>
        <authorList>
            <person name="Goeker M."/>
        </authorList>
    </citation>
    <scope>NUCLEOTIDE SEQUENCE [LARGE SCALE GENOMIC DNA]</scope>
    <source>
        <strain evidence="16 17">DSM 24194</strain>
    </source>
</reference>
<dbReference type="Pfam" id="PF17657">
    <property type="entry name" value="DNA_pol3_finger"/>
    <property type="match status" value="1"/>
</dbReference>
<evidence type="ECO:0000256" key="13">
    <source>
        <dbReference type="HAMAP-Rule" id="MF_01902"/>
    </source>
</evidence>
<keyword evidence="7 13" id="KW-0548">Nucleotidyltransferase</keyword>
<evidence type="ECO:0000313" key="16">
    <source>
        <dbReference type="EMBL" id="MBB3763526.1"/>
    </source>
</evidence>